<dbReference type="AlphaFoldDB" id="A0A923LLE5"/>
<keyword evidence="3 5" id="KW-1133">Transmembrane helix</keyword>
<dbReference type="PANTHER" id="PTHR11785">
    <property type="entry name" value="AMINO ACID TRANSPORTER"/>
    <property type="match status" value="1"/>
</dbReference>
<proteinExistence type="predicted"/>
<dbReference type="PANTHER" id="PTHR11785:SF512">
    <property type="entry name" value="SOBREMESA, ISOFORM B"/>
    <property type="match status" value="1"/>
</dbReference>
<dbReference type="GO" id="GO:0015179">
    <property type="term" value="F:L-amino acid transmembrane transporter activity"/>
    <property type="evidence" value="ECO:0007669"/>
    <property type="project" value="TreeGrafter"/>
</dbReference>
<accession>A0A923LLE5</accession>
<evidence type="ECO:0000256" key="1">
    <source>
        <dbReference type="ARBA" id="ARBA00004141"/>
    </source>
</evidence>
<feature type="transmembrane region" description="Helical" evidence="5">
    <location>
        <begin position="385"/>
        <end position="404"/>
    </location>
</feature>
<feature type="transmembrane region" description="Helical" evidence="5">
    <location>
        <begin position="129"/>
        <end position="146"/>
    </location>
</feature>
<feature type="transmembrane region" description="Helical" evidence="5">
    <location>
        <begin position="197"/>
        <end position="217"/>
    </location>
</feature>
<dbReference type="Gene3D" id="1.20.1740.10">
    <property type="entry name" value="Amino acid/polyamine transporter I"/>
    <property type="match status" value="1"/>
</dbReference>
<evidence type="ECO:0000256" key="2">
    <source>
        <dbReference type="ARBA" id="ARBA00022692"/>
    </source>
</evidence>
<feature type="transmembrane region" description="Helical" evidence="5">
    <location>
        <begin position="47"/>
        <end position="66"/>
    </location>
</feature>
<feature type="transmembrane region" description="Helical" evidence="5">
    <location>
        <begin position="158"/>
        <end position="177"/>
    </location>
</feature>
<feature type="transmembrane region" description="Helical" evidence="5">
    <location>
        <begin position="12"/>
        <end position="35"/>
    </location>
</feature>
<keyword evidence="4 5" id="KW-0472">Membrane</keyword>
<evidence type="ECO:0000256" key="4">
    <source>
        <dbReference type="ARBA" id="ARBA00023136"/>
    </source>
</evidence>
<dbReference type="EMBL" id="JACOPF010000003">
    <property type="protein sequence ID" value="MBC5690081.1"/>
    <property type="molecule type" value="Genomic_DNA"/>
</dbReference>
<dbReference type="Pfam" id="PF13520">
    <property type="entry name" value="AA_permease_2"/>
    <property type="match status" value="1"/>
</dbReference>
<feature type="transmembrane region" description="Helical" evidence="5">
    <location>
        <begin position="350"/>
        <end position="373"/>
    </location>
</feature>
<dbReference type="RefSeq" id="WP_186876727.1">
    <property type="nucleotide sequence ID" value="NZ_JACOPF010000003.1"/>
</dbReference>
<keyword evidence="2 5" id="KW-0812">Transmembrane</keyword>
<organism evidence="6 7">
    <name type="scientific">Mediterraneibacter hominis</name>
    <dbReference type="NCBI Taxonomy" id="2763054"/>
    <lineage>
        <taxon>Bacteria</taxon>
        <taxon>Bacillati</taxon>
        <taxon>Bacillota</taxon>
        <taxon>Clostridia</taxon>
        <taxon>Lachnospirales</taxon>
        <taxon>Lachnospiraceae</taxon>
        <taxon>Mediterraneibacter</taxon>
    </lineage>
</organism>
<evidence type="ECO:0000256" key="5">
    <source>
        <dbReference type="SAM" id="Phobius"/>
    </source>
</evidence>
<evidence type="ECO:0000313" key="6">
    <source>
        <dbReference type="EMBL" id="MBC5690081.1"/>
    </source>
</evidence>
<sequence length="448" mass="47430">MSKDGLKREMGLFSAVCVLVGTVIGSGIFTTPGQIAATAGSFGPNMLAWVIAGTSAILCALVYAELSPAMPKAGGSYVYIDEAFGHGASFVYGWSSILGNFLAVIAMMATAFASNFAVLFSGLNLSVTGQRMVSTALIIILSLVNIRGVKNGAMVQNIFTIAKISVLVSVIVGGILALRPENFTTTVTETVQWESSFAAAVPALNAFGGYYVLSYMSGEIKNPKKNLPLATIIGMGVVIIINMLLTIACVGSVGFANLAGSATPVSAAAEVAFGKVGATLITLGATISIFGAANGSMLSMPRVAYAMADNDMMFPVFAKLHPKYKTPYITIIIYGVIAIFFVWTGSFMTLLMMSTFVGCLSEVAVCLSLFILRKKQPNMERPFKMWGYPITAILATLITFVLVCCVSPEQILSGSFLMLTSIPAYMIFRIISKKKRGSKIESPMDSSL</sequence>
<gene>
    <name evidence="6" type="ORF">H8S37_14275</name>
</gene>
<evidence type="ECO:0000256" key="3">
    <source>
        <dbReference type="ARBA" id="ARBA00022989"/>
    </source>
</evidence>
<keyword evidence="7" id="KW-1185">Reference proteome</keyword>
<feature type="transmembrane region" description="Helical" evidence="5">
    <location>
        <begin position="229"/>
        <end position="256"/>
    </location>
</feature>
<feature type="transmembrane region" description="Helical" evidence="5">
    <location>
        <begin position="410"/>
        <end position="431"/>
    </location>
</feature>
<dbReference type="InterPro" id="IPR002293">
    <property type="entry name" value="AA/rel_permease1"/>
</dbReference>
<feature type="transmembrane region" description="Helical" evidence="5">
    <location>
        <begin position="101"/>
        <end position="123"/>
    </location>
</feature>
<dbReference type="GO" id="GO:0016020">
    <property type="term" value="C:membrane"/>
    <property type="evidence" value="ECO:0007669"/>
    <property type="project" value="UniProtKB-SubCell"/>
</dbReference>
<reference evidence="6" key="1">
    <citation type="submission" date="2020-08" db="EMBL/GenBank/DDBJ databases">
        <title>Genome public.</title>
        <authorList>
            <person name="Liu C."/>
            <person name="Sun Q."/>
        </authorList>
    </citation>
    <scope>NUCLEOTIDE SEQUENCE</scope>
    <source>
        <strain evidence="6">NSJ-55</strain>
    </source>
</reference>
<feature type="transmembrane region" description="Helical" evidence="5">
    <location>
        <begin position="326"/>
        <end position="344"/>
    </location>
</feature>
<dbReference type="PIRSF" id="PIRSF006060">
    <property type="entry name" value="AA_transporter"/>
    <property type="match status" value="1"/>
</dbReference>
<feature type="transmembrane region" description="Helical" evidence="5">
    <location>
        <begin position="276"/>
        <end position="305"/>
    </location>
</feature>
<dbReference type="Proteomes" id="UP000652477">
    <property type="component" value="Unassembled WGS sequence"/>
</dbReference>
<protein>
    <submittedName>
        <fullName evidence="6">Amino acid permease</fullName>
    </submittedName>
</protein>
<dbReference type="InterPro" id="IPR050598">
    <property type="entry name" value="AminoAcid_Transporter"/>
</dbReference>
<comment type="subcellular location">
    <subcellularLocation>
        <location evidence="1">Membrane</location>
        <topology evidence="1">Multi-pass membrane protein</topology>
    </subcellularLocation>
</comment>
<name>A0A923LLE5_9FIRM</name>
<evidence type="ECO:0000313" key="7">
    <source>
        <dbReference type="Proteomes" id="UP000652477"/>
    </source>
</evidence>
<comment type="caution">
    <text evidence="6">The sequence shown here is derived from an EMBL/GenBank/DDBJ whole genome shotgun (WGS) entry which is preliminary data.</text>
</comment>